<protein>
    <submittedName>
        <fullName evidence="3">Hydrolase or acyltransferase of alpha/beta superfamily</fullName>
    </submittedName>
</protein>
<dbReference type="InterPro" id="IPR000639">
    <property type="entry name" value="Epox_hydrolase-like"/>
</dbReference>
<geneLocation type="plasmid" evidence="3 4">
    <name>pNATPE02</name>
</geneLocation>
<dbReference type="Proteomes" id="UP000010843">
    <property type="component" value="Plasmid pNATPE02"/>
</dbReference>
<organism evidence="3 4">
    <name type="scientific">Natrinema pellirubrum (strain DSM 15624 / CIP 106293 / JCM 10476 / NCIMB 786 / 157)</name>
    <dbReference type="NCBI Taxonomy" id="797303"/>
    <lineage>
        <taxon>Archaea</taxon>
        <taxon>Methanobacteriati</taxon>
        <taxon>Methanobacteriota</taxon>
        <taxon>Stenosarchaea group</taxon>
        <taxon>Halobacteria</taxon>
        <taxon>Halobacteriales</taxon>
        <taxon>Natrialbaceae</taxon>
        <taxon>Natrinema</taxon>
    </lineage>
</organism>
<dbReference type="PRINTS" id="PR00111">
    <property type="entry name" value="ABHYDROLASE"/>
</dbReference>
<dbReference type="InterPro" id="IPR029058">
    <property type="entry name" value="AB_hydrolase_fold"/>
</dbReference>
<reference evidence="4" key="1">
    <citation type="submission" date="2012-02" db="EMBL/GenBank/DDBJ databases">
        <title>Complete sequence of plasmid 2 of Natrinema pellirubrum DSM 15624.</title>
        <authorList>
            <person name="Lucas S."/>
            <person name="Han J."/>
            <person name="Lapidus A."/>
            <person name="Cheng J.-F."/>
            <person name="Goodwin L."/>
            <person name="Pitluck S."/>
            <person name="Peters L."/>
            <person name="Teshima H."/>
            <person name="Detter J.C."/>
            <person name="Han C."/>
            <person name="Tapia R."/>
            <person name="Land M."/>
            <person name="Hauser L."/>
            <person name="Kyrpides N."/>
            <person name="Ivanova N."/>
            <person name="Pagani I."/>
            <person name="Sproer C."/>
            <person name="Anderson I."/>
            <person name="Woyke T."/>
        </authorList>
    </citation>
    <scope>NUCLEOTIDE SEQUENCE [LARGE SCALE GENOMIC DNA]</scope>
    <source>
        <strain evidence="4">DSM 15624 / JCM 10476 / NCIMB 786</strain>
        <plasmid evidence="4">pNATPE02</plasmid>
    </source>
</reference>
<feature type="domain" description="AB hydrolase-1" evidence="2">
    <location>
        <begin position="68"/>
        <end position="310"/>
    </location>
</feature>
<dbReference type="GO" id="GO:0016746">
    <property type="term" value="F:acyltransferase activity"/>
    <property type="evidence" value="ECO:0007669"/>
    <property type="project" value="UniProtKB-KW"/>
</dbReference>
<dbReference type="PRINTS" id="PR00412">
    <property type="entry name" value="EPOXHYDRLASE"/>
</dbReference>
<sequence>MRQSSYSALSRISLHGNTMSTTKPRPITTETVKKTDASLLSGHDVESTYRNINGVQLHVVTAGDSDAPLVVLLHGHPDFWYGWRDQIHPLVEAGFRVVVPDQRGCNLSDAPDEVDAYRQSKLVADVRELIHSEGRDSAHVVGHDFGGFIAWNVALRHPSVVDHLSILNVPHPTVYRETLRSSLEQIVRSWYVWFYQVPKLPEWMLRRNDMANMVDSLEITSNKGTFDEETINRYKAAWQHSGIEPRINWYRGFRRSERSSRDTVTQPMLICWGEDDIALRPSMAEKSLDYCEDGQLEMFPDASHWVHHEREEVTDALVRHLTRNNRLESTESVKPHY</sequence>
<evidence type="ECO:0000313" key="3">
    <source>
        <dbReference type="EMBL" id="AGB34043.1"/>
    </source>
</evidence>
<accession>L0JTA4</accession>
<dbReference type="KEGG" id="npe:Natpe_4345"/>
<keyword evidence="3" id="KW-0614">Plasmid</keyword>
<dbReference type="Gene3D" id="3.40.50.1820">
    <property type="entry name" value="alpha/beta hydrolase"/>
    <property type="match status" value="1"/>
</dbReference>
<dbReference type="EMBL" id="CP003374">
    <property type="protein sequence ID" value="AGB34043.1"/>
    <property type="molecule type" value="Genomic_DNA"/>
</dbReference>
<dbReference type="GO" id="GO:0016787">
    <property type="term" value="F:hydrolase activity"/>
    <property type="evidence" value="ECO:0007669"/>
    <property type="project" value="UniProtKB-KW"/>
</dbReference>
<dbReference type="Pfam" id="PF00561">
    <property type="entry name" value="Abhydrolase_1"/>
    <property type="match status" value="1"/>
</dbReference>
<dbReference type="SUPFAM" id="SSF53474">
    <property type="entry name" value="alpha/beta-Hydrolases"/>
    <property type="match status" value="1"/>
</dbReference>
<dbReference type="AlphaFoldDB" id="L0JTA4"/>
<name>L0JTA4_NATP1</name>
<evidence type="ECO:0000256" key="1">
    <source>
        <dbReference type="ARBA" id="ARBA00022801"/>
    </source>
</evidence>
<keyword evidence="3" id="KW-0808">Transferase</keyword>
<gene>
    <name evidence="3" type="ordered locus">Natpe_4345</name>
</gene>
<evidence type="ECO:0000259" key="2">
    <source>
        <dbReference type="Pfam" id="PF00561"/>
    </source>
</evidence>
<keyword evidence="3" id="KW-0012">Acyltransferase</keyword>
<dbReference type="PANTHER" id="PTHR43329">
    <property type="entry name" value="EPOXIDE HYDROLASE"/>
    <property type="match status" value="1"/>
</dbReference>
<evidence type="ECO:0000313" key="4">
    <source>
        <dbReference type="Proteomes" id="UP000010843"/>
    </source>
</evidence>
<dbReference type="HOGENOM" id="CLU_020336_7_2_2"/>
<proteinExistence type="predicted"/>
<dbReference type="InterPro" id="IPR000073">
    <property type="entry name" value="AB_hydrolase_1"/>
</dbReference>
<keyword evidence="1 3" id="KW-0378">Hydrolase</keyword>